<feature type="region of interest" description="Disordered" evidence="1">
    <location>
        <begin position="1"/>
        <end position="29"/>
    </location>
</feature>
<dbReference type="EMBL" id="VSRR010018053">
    <property type="protein sequence ID" value="MPC60939.1"/>
    <property type="molecule type" value="Genomic_DNA"/>
</dbReference>
<evidence type="ECO:0000313" key="3">
    <source>
        <dbReference type="Proteomes" id="UP000324222"/>
    </source>
</evidence>
<gene>
    <name evidence="2" type="ORF">E2C01_055001</name>
</gene>
<accession>A0A5B7GTF8</accession>
<dbReference type="Proteomes" id="UP000324222">
    <property type="component" value="Unassembled WGS sequence"/>
</dbReference>
<reference evidence="2 3" key="1">
    <citation type="submission" date="2019-05" db="EMBL/GenBank/DDBJ databases">
        <title>Another draft genome of Portunus trituberculatus and its Hox gene families provides insights of decapod evolution.</title>
        <authorList>
            <person name="Jeong J.-H."/>
            <person name="Song I."/>
            <person name="Kim S."/>
            <person name="Choi T."/>
            <person name="Kim D."/>
            <person name="Ryu S."/>
            <person name="Kim W."/>
        </authorList>
    </citation>
    <scope>NUCLEOTIDE SEQUENCE [LARGE SCALE GENOMIC DNA]</scope>
    <source>
        <tissue evidence="2">Muscle</tissue>
    </source>
</reference>
<keyword evidence="3" id="KW-1185">Reference proteome</keyword>
<protein>
    <submittedName>
        <fullName evidence="2">Uncharacterized protein</fullName>
    </submittedName>
</protein>
<proteinExistence type="predicted"/>
<name>A0A5B7GTF8_PORTR</name>
<organism evidence="2 3">
    <name type="scientific">Portunus trituberculatus</name>
    <name type="common">Swimming crab</name>
    <name type="synonym">Neptunus trituberculatus</name>
    <dbReference type="NCBI Taxonomy" id="210409"/>
    <lineage>
        <taxon>Eukaryota</taxon>
        <taxon>Metazoa</taxon>
        <taxon>Ecdysozoa</taxon>
        <taxon>Arthropoda</taxon>
        <taxon>Crustacea</taxon>
        <taxon>Multicrustacea</taxon>
        <taxon>Malacostraca</taxon>
        <taxon>Eumalacostraca</taxon>
        <taxon>Eucarida</taxon>
        <taxon>Decapoda</taxon>
        <taxon>Pleocyemata</taxon>
        <taxon>Brachyura</taxon>
        <taxon>Eubrachyura</taxon>
        <taxon>Portunoidea</taxon>
        <taxon>Portunidae</taxon>
        <taxon>Portuninae</taxon>
        <taxon>Portunus</taxon>
    </lineage>
</organism>
<sequence>MAPKKLILISGENEESSESARVSESQPFTSLSEAHSDLSPYLLLPNFSLKLRTLSAATISSLKFIPMSTIIKQVQDNTQELDQEVEVVIR</sequence>
<evidence type="ECO:0000256" key="1">
    <source>
        <dbReference type="SAM" id="MobiDB-lite"/>
    </source>
</evidence>
<comment type="caution">
    <text evidence="2">The sequence shown here is derived from an EMBL/GenBank/DDBJ whole genome shotgun (WGS) entry which is preliminary data.</text>
</comment>
<dbReference type="AlphaFoldDB" id="A0A5B7GTF8"/>
<evidence type="ECO:0000313" key="2">
    <source>
        <dbReference type="EMBL" id="MPC60939.1"/>
    </source>
</evidence>